<comment type="cofactor">
    <cofactor evidence="1 11">
        <name>heme</name>
        <dbReference type="ChEBI" id="CHEBI:30413"/>
    </cofactor>
</comment>
<evidence type="ECO:0000256" key="8">
    <source>
        <dbReference type="ARBA" id="ARBA00023002"/>
    </source>
</evidence>
<dbReference type="InterPro" id="IPR036396">
    <property type="entry name" value="Cyt_P450_sf"/>
</dbReference>
<sequence length="547" mass="61800">MEYSDLQFFNFQPTFVVALLVALPSILLGFIAVSHHRAKPSCALPMIGLYHVFMNKTGLIHVTLGNMADKYGPIFSFPTGGHRALVVSSWEMAKECFTGNNDIVFSNRPMPLSFKIIFNAGGIDSAGLSQVPYGKYWRELRKICVHNLLSNQQLLKFRHLINSQVDTSFNKLYESCNKSKNSENEGDSTTTAAGMVRMDDWLGKLSFNVIGRIVCGFQSDTDTSATSSAERFTVAIDEASRFMSIPAVSDTFPWLGWIDQLSGLIKDMKHHAKKLDLVVESIIEDHRQKRRFSRTKKGDENTTEDEQDDFIDICLSIMEQPELPGNNYARQMPIKSIIVDMIGGATDTTKLTTIWTLSLLLNNRHVLDKAKEEVDAHFGTKRKSTNGEVMVDFDDIRNLVYVQAIIKESMRLYPASPVVERLSSEDCVVGGFHVPAGTRLWVNVWKVQREPEVWDDPSVFRPERFLSNEQKMVDVRGQDYELLPFGAGRRICPGVSFSMDLMHLVLTRLILEFEMKSPVGEVDMTATQGLMSYKVVPLDILLTRRML</sequence>
<keyword evidence="8 12" id="KW-0560">Oxidoreductase</keyword>
<keyword evidence="12" id="KW-0503">Monooxygenase</keyword>
<keyword evidence="10 13" id="KW-0472">Membrane</keyword>
<comment type="pathway">
    <text evidence="3">Alkaloid biosynthesis.</text>
</comment>
<dbReference type="PRINTS" id="PR00385">
    <property type="entry name" value="P450"/>
</dbReference>
<evidence type="ECO:0000256" key="3">
    <source>
        <dbReference type="ARBA" id="ARBA00004913"/>
    </source>
</evidence>
<keyword evidence="5 13" id="KW-0812">Transmembrane</keyword>
<dbReference type="GO" id="GO:0016705">
    <property type="term" value="F:oxidoreductase activity, acting on paired donors, with incorporation or reduction of molecular oxygen"/>
    <property type="evidence" value="ECO:0007669"/>
    <property type="project" value="InterPro"/>
</dbReference>
<dbReference type="Gene3D" id="1.10.630.10">
    <property type="entry name" value="Cytochrome P450"/>
    <property type="match status" value="1"/>
</dbReference>
<organism evidence="14 15">
    <name type="scientific">Papaver somniferum</name>
    <name type="common">Opium poppy</name>
    <dbReference type="NCBI Taxonomy" id="3469"/>
    <lineage>
        <taxon>Eukaryota</taxon>
        <taxon>Viridiplantae</taxon>
        <taxon>Streptophyta</taxon>
        <taxon>Embryophyta</taxon>
        <taxon>Tracheophyta</taxon>
        <taxon>Spermatophyta</taxon>
        <taxon>Magnoliopsida</taxon>
        <taxon>Ranunculales</taxon>
        <taxon>Papaveraceae</taxon>
        <taxon>Papaveroideae</taxon>
        <taxon>Papaver</taxon>
    </lineage>
</organism>
<evidence type="ECO:0000256" key="6">
    <source>
        <dbReference type="ARBA" id="ARBA00022723"/>
    </source>
</evidence>
<dbReference type="InterPro" id="IPR050651">
    <property type="entry name" value="Plant_Cytochrome_P450_Monoox"/>
</dbReference>
<dbReference type="PRINTS" id="PR00463">
    <property type="entry name" value="EP450I"/>
</dbReference>
<dbReference type="GO" id="GO:0005506">
    <property type="term" value="F:iron ion binding"/>
    <property type="evidence" value="ECO:0007669"/>
    <property type="project" value="InterPro"/>
</dbReference>
<dbReference type="GO" id="GO:0033075">
    <property type="term" value="P:isoquinoline alkaloid biosynthetic process"/>
    <property type="evidence" value="ECO:0007669"/>
    <property type="project" value="UniProtKB-ARBA"/>
</dbReference>
<keyword evidence="7 13" id="KW-1133">Transmembrane helix</keyword>
<evidence type="ECO:0000256" key="11">
    <source>
        <dbReference type="PIRSR" id="PIRSR602401-1"/>
    </source>
</evidence>
<accession>A0A4Y7IPP4</accession>
<feature type="transmembrane region" description="Helical" evidence="13">
    <location>
        <begin position="12"/>
        <end position="33"/>
    </location>
</feature>
<dbReference type="STRING" id="3469.A0A4Y7IPP4"/>
<evidence type="ECO:0000256" key="1">
    <source>
        <dbReference type="ARBA" id="ARBA00001971"/>
    </source>
</evidence>
<evidence type="ECO:0000313" key="15">
    <source>
        <dbReference type="Proteomes" id="UP000316621"/>
    </source>
</evidence>
<dbReference type="InterPro" id="IPR002401">
    <property type="entry name" value="Cyt_P450_E_grp-I"/>
</dbReference>
<comment type="similarity">
    <text evidence="12">Belongs to the cytochrome P450 family.</text>
</comment>
<evidence type="ECO:0000256" key="2">
    <source>
        <dbReference type="ARBA" id="ARBA00004167"/>
    </source>
</evidence>
<dbReference type="PROSITE" id="PS00086">
    <property type="entry name" value="CYTOCHROME_P450"/>
    <property type="match status" value="1"/>
</dbReference>
<dbReference type="PANTHER" id="PTHR47947">
    <property type="entry name" value="CYTOCHROME P450 82C3-RELATED"/>
    <property type="match status" value="1"/>
</dbReference>
<dbReference type="GO" id="GO:0020037">
    <property type="term" value="F:heme binding"/>
    <property type="evidence" value="ECO:0007669"/>
    <property type="project" value="InterPro"/>
</dbReference>
<evidence type="ECO:0000313" key="14">
    <source>
        <dbReference type="EMBL" id="RZC50086.1"/>
    </source>
</evidence>
<proteinExistence type="inferred from homology"/>
<keyword evidence="15" id="KW-1185">Reference proteome</keyword>
<protein>
    <recommendedName>
        <fullName evidence="16">Cytochrome P450</fullName>
    </recommendedName>
</protein>
<dbReference type="PANTHER" id="PTHR47947:SF26">
    <property type="entry name" value="CYTOCHROME P450"/>
    <property type="match status" value="1"/>
</dbReference>
<dbReference type="Pfam" id="PF00067">
    <property type="entry name" value="p450"/>
    <property type="match status" value="1"/>
</dbReference>
<evidence type="ECO:0000256" key="10">
    <source>
        <dbReference type="ARBA" id="ARBA00023136"/>
    </source>
</evidence>
<dbReference type="GO" id="GO:0016020">
    <property type="term" value="C:membrane"/>
    <property type="evidence" value="ECO:0007669"/>
    <property type="project" value="UniProtKB-SubCell"/>
</dbReference>
<keyword evidence="4 11" id="KW-0349">Heme</keyword>
<evidence type="ECO:0000256" key="13">
    <source>
        <dbReference type="SAM" id="Phobius"/>
    </source>
</evidence>
<evidence type="ECO:0000256" key="5">
    <source>
        <dbReference type="ARBA" id="ARBA00022692"/>
    </source>
</evidence>
<keyword evidence="9 11" id="KW-0408">Iron</keyword>
<evidence type="ECO:0000256" key="7">
    <source>
        <dbReference type="ARBA" id="ARBA00022989"/>
    </source>
</evidence>
<feature type="binding site" description="axial binding residue" evidence="11">
    <location>
        <position position="492"/>
    </location>
    <ligand>
        <name>heme</name>
        <dbReference type="ChEBI" id="CHEBI:30413"/>
    </ligand>
    <ligandPart>
        <name>Fe</name>
        <dbReference type="ChEBI" id="CHEBI:18248"/>
    </ligandPart>
</feature>
<gene>
    <name evidence="14" type="ORF">C5167_018507</name>
</gene>
<dbReference type="Gramene" id="RZC50086">
    <property type="protein sequence ID" value="RZC50086"/>
    <property type="gene ID" value="C5167_018507"/>
</dbReference>
<evidence type="ECO:0000256" key="12">
    <source>
        <dbReference type="RuleBase" id="RU000461"/>
    </source>
</evidence>
<evidence type="ECO:0008006" key="16">
    <source>
        <dbReference type="Google" id="ProtNLM"/>
    </source>
</evidence>
<dbReference type="Proteomes" id="UP000316621">
    <property type="component" value="Chromosome 2"/>
</dbReference>
<keyword evidence="6 11" id="KW-0479">Metal-binding</keyword>
<reference evidence="14 15" key="1">
    <citation type="journal article" date="2018" name="Science">
        <title>The opium poppy genome and morphinan production.</title>
        <authorList>
            <person name="Guo L."/>
            <person name="Winzer T."/>
            <person name="Yang X."/>
            <person name="Li Y."/>
            <person name="Ning Z."/>
            <person name="He Z."/>
            <person name="Teodor R."/>
            <person name="Lu Y."/>
            <person name="Bowser T.A."/>
            <person name="Graham I.A."/>
            <person name="Ye K."/>
        </authorList>
    </citation>
    <scope>NUCLEOTIDE SEQUENCE [LARGE SCALE GENOMIC DNA]</scope>
    <source>
        <strain evidence="15">cv. HN1</strain>
        <tissue evidence="14">Leaves</tissue>
    </source>
</reference>
<dbReference type="EMBL" id="CM010716">
    <property type="protein sequence ID" value="RZC50086.1"/>
    <property type="molecule type" value="Genomic_DNA"/>
</dbReference>
<dbReference type="GO" id="GO:0004497">
    <property type="term" value="F:monooxygenase activity"/>
    <property type="evidence" value="ECO:0007669"/>
    <property type="project" value="UniProtKB-KW"/>
</dbReference>
<dbReference type="FunFam" id="1.10.630.10:FF:000026">
    <property type="entry name" value="Cytochrome P450 82C4"/>
    <property type="match status" value="1"/>
</dbReference>
<comment type="subcellular location">
    <subcellularLocation>
        <location evidence="2">Membrane</location>
        <topology evidence="2">Single-pass membrane protein</topology>
    </subcellularLocation>
</comment>
<evidence type="ECO:0000256" key="9">
    <source>
        <dbReference type="ARBA" id="ARBA00023004"/>
    </source>
</evidence>
<dbReference type="InterPro" id="IPR017972">
    <property type="entry name" value="Cyt_P450_CS"/>
</dbReference>
<dbReference type="InterPro" id="IPR001128">
    <property type="entry name" value="Cyt_P450"/>
</dbReference>
<evidence type="ECO:0000256" key="4">
    <source>
        <dbReference type="ARBA" id="ARBA00022617"/>
    </source>
</evidence>
<name>A0A4Y7IPP4_PAPSO</name>
<dbReference type="AlphaFoldDB" id="A0A4Y7IPP4"/>
<dbReference type="SUPFAM" id="SSF48264">
    <property type="entry name" value="Cytochrome P450"/>
    <property type="match status" value="1"/>
</dbReference>